<keyword evidence="2" id="KW-1003">Cell membrane</keyword>
<dbReference type="GO" id="GO:0015192">
    <property type="term" value="F:L-phenylalanine transmembrane transporter activity"/>
    <property type="evidence" value="ECO:0007669"/>
    <property type="project" value="TreeGrafter"/>
</dbReference>
<keyword evidence="3" id="KW-0997">Cell inner membrane</keyword>
<dbReference type="PROSITE" id="PS50893">
    <property type="entry name" value="ABC_TRANSPORTER_2"/>
    <property type="match status" value="1"/>
</dbReference>
<sequence>MEKAGQGVRSAFGRQQSGTDRTGARTARPLGLRSARRRRETCAVHRNNDILELDRISRSFGSVCVADQLSLNVRNGEALGIIGPNGAGKTSLFNMITGAIRVDGGAIRFDGVPITDLPPHRRCRIGIARSHQVPRPFADMTVFENVLVGATFGADPHSGAATVPALRALERTGLLAKANQRAGALPLLDRKRLELARALATGPSLLLLDEIAGGLTEHEVAELIQTIRALRAEGLTIVWIEHIVHALLAVVDRLVVLNLGKVLLDGDPHEVMASEQVREIYLGADA</sequence>
<dbReference type="GO" id="GO:0005524">
    <property type="term" value="F:ATP binding"/>
    <property type="evidence" value="ECO:0007669"/>
    <property type="project" value="UniProtKB-KW"/>
</dbReference>
<evidence type="ECO:0000256" key="5">
    <source>
        <dbReference type="ARBA" id="ARBA00022840"/>
    </source>
</evidence>
<dbReference type="Pfam" id="PF12399">
    <property type="entry name" value="BCA_ABC_TP_C"/>
    <property type="match status" value="1"/>
</dbReference>
<dbReference type="Pfam" id="PF00005">
    <property type="entry name" value="ABC_tran"/>
    <property type="match status" value="1"/>
</dbReference>
<dbReference type="InterPro" id="IPR051120">
    <property type="entry name" value="ABC_AA/LPS_Transport"/>
</dbReference>
<dbReference type="CDD" id="cd03219">
    <property type="entry name" value="ABC_Mj1267_LivG_branched"/>
    <property type="match status" value="1"/>
</dbReference>
<dbReference type="SUPFAM" id="SSF52540">
    <property type="entry name" value="P-loop containing nucleoside triphosphate hydrolases"/>
    <property type="match status" value="1"/>
</dbReference>
<evidence type="ECO:0000256" key="2">
    <source>
        <dbReference type="ARBA" id="ARBA00022475"/>
    </source>
</evidence>
<comment type="caution">
    <text evidence="8">The sequence shown here is derived from an EMBL/GenBank/DDBJ whole genome shotgun (WGS) entry which is preliminary data.</text>
</comment>
<protein>
    <submittedName>
        <fullName evidence="8">ABC transporter ATP-binding protein</fullName>
    </submittedName>
</protein>
<dbReference type="GO" id="GO:0016887">
    <property type="term" value="F:ATP hydrolysis activity"/>
    <property type="evidence" value="ECO:0007669"/>
    <property type="project" value="InterPro"/>
</dbReference>
<name>A0A494XAK4_9BURK</name>
<dbReference type="GO" id="GO:0005886">
    <property type="term" value="C:plasma membrane"/>
    <property type="evidence" value="ECO:0007669"/>
    <property type="project" value="TreeGrafter"/>
</dbReference>
<dbReference type="InterPro" id="IPR027417">
    <property type="entry name" value="P-loop_NTPase"/>
</dbReference>
<dbReference type="EMBL" id="RBZU01000013">
    <property type="protein sequence ID" value="RKP47122.1"/>
    <property type="molecule type" value="Genomic_DNA"/>
</dbReference>
<dbReference type="Proteomes" id="UP000270342">
    <property type="component" value="Unassembled WGS sequence"/>
</dbReference>
<feature type="region of interest" description="Disordered" evidence="6">
    <location>
        <begin position="1"/>
        <end position="36"/>
    </location>
</feature>
<feature type="domain" description="ABC transporter" evidence="7">
    <location>
        <begin position="51"/>
        <end position="284"/>
    </location>
</feature>
<dbReference type="GO" id="GO:0015188">
    <property type="term" value="F:L-isoleucine transmembrane transporter activity"/>
    <property type="evidence" value="ECO:0007669"/>
    <property type="project" value="TreeGrafter"/>
</dbReference>
<evidence type="ECO:0000259" key="7">
    <source>
        <dbReference type="PROSITE" id="PS50893"/>
    </source>
</evidence>
<dbReference type="InterPro" id="IPR003439">
    <property type="entry name" value="ABC_transporter-like_ATP-bd"/>
</dbReference>
<keyword evidence="3" id="KW-0472">Membrane</keyword>
<dbReference type="AlphaFoldDB" id="A0A494XAK4"/>
<dbReference type="GO" id="GO:0042941">
    <property type="term" value="P:D-alanine transmembrane transport"/>
    <property type="evidence" value="ECO:0007669"/>
    <property type="project" value="TreeGrafter"/>
</dbReference>
<keyword evidence="9" id="KW-1185">Reference proteome</keyword>
<evidence type="ECO:0000256" key="6">
    <source>
        <dbReference type="SAM" id="MobiDB-lite"/>
    </source>
</evidence>
<dbReference type="GO" id="GO:1903805">
    <property type="term" value="P:L-valine import across plasma membrane"/>
    <property type="evidence" value="ECO:0007669"/>
    <property type="project" value="TreeGrafter"/>
</dbReference>
<gene>
    <name evidence="8" type="ORF">D7S86_23550</name>
</gene>
<keyword evidence="5 8" id="KW-0067">ATP-binding</keyword>
<evidence type="ECO:0000313" key="8">
    <source>
        <dbReference type="EMBL" id="RKP47122.1"/>
    </source>
</evidence>
<evidence type="ECO:0000256" key="3">
    <source>
        <dbReference type="ARBA" id="ARBA00022519"/>
    </source>
</evidence>
<dbReference type="PANTHER" id="PTHR45772:SF7">
    <property type="entry name" value="AMINO ACID ABC TRANSPORTER ATP-BINDING PROTEIN"/>
    <property type="match status" value="1"/>
</dbReference>
<proteinExistence type="predicted"/>
<keyword evidence="1" id="KW-0813">Transport</keyword>
<dbReference type="GO" id="GO:0015808">
    <property type="term" value="P:L-alanine transport"/>
    <property type="evidence" value="ECO:0007669"/>
    <property type="project" value="TreeGrafter"/>
</dbReference>
<dbReference type="SMART" id="SM00382">
    <property type="entry name" value="AAA"/>
    <property type="match status" value="1"/>
</dbReference>
<dbReference type="InterPro" id="IPR032823">
    <property type="entry name" value="BCA_ABC_TP_C"/>
</dbReference>
<dbReference type="PANTHER" id="PTHR45772">
    <property type="entry name" value="CONSERVED COMPONENT OF ABC TRANSPORTER FOR NATURAL AMINO ACIDS-RELATED"/>
    <property type="match status" value="1"/>
</dbReference>
<dbReference type="GO" id="GO:0005304">
    <property type="term" value="F:L-valine transmembrane transporter activity"/>
    <property type="evidence" value="ECO:0007669"/>
    <property type="project" value="TreeGrafter"/>
</dbReference>
<dbReference type="GO" id="GO:1903806">
    <property type="term" value="P:L-isoleucine import across plasma membrane"/>
    <property type="evidence" value="ECO:0007669"/>
    <property type="project" value="TreeGrafter"/>
</dbReference>
<dbReference type="OrthoDB" id="5291558at2"/>
<evidence type="ECO:0000313" key="9">
    <source>
        <dbReference type="Proteomes" id="UP000270342"/>
    </source>
</evidence>
<keyword evidence="4" id="KW-0547">Nucleotide-binding</keyword>
<evidence type="ECO:0000256" key="1">
    <source>
        <dbReference type="ARBA" id="ARBA00022448"/>
    </source>
</evidence>
<dbReference type="InterPro" id="IPR003593">
    <property type="entry name" value="AAA+_ATPase"/>
</dbReference>
<evidence type="ECO:0000256" key="4">
    <source>
        <dbReference type="ARBA" id="ARBA00022741"/>
    </source>
</evidence>
<accession>A0A494XAK4</accession>
<dbReference type="Gene3D" id="3.40.50.300">
    <property type="entry name" value="P-loop containing nucleotide triphosphate hydrolases"/>
    <property type="match status" value="1"/>
</dbReference>
<organism evidence="8 9">
    <name type="scientific">Pararobbsia silviterrae</name>
    <dbReference type="NCBI Taxonomy" id="1792498"/>
    <lineage>
        <taxon>Bacteria</taxon>
        <taxon>Pseudomonadati</taxon>
        <taxon>Pseudomonadota</taxon>
        <taxon>Betaproteobacteria</taxon>
        <taxon>Burkholderiales</taxon>
        <taxon>Burkholderiaceae</taxon>
        <taxon>Pararobbsia</taxon>
    </lineage>
</organism>
<reference evidence="8 9" key="1">
    <citation type="submission" date="2018-10" db="EMBL/GenBank/DDBJ databases">
        <title>Robbsia sp. DHC34, isolated from soil.</title>
        <authorList>
            <person name="Gao Z.-H."/>
            <person name="Qiu L.-H."/>
        </authorList>
    </citation>
    <scope>NUCLEOTIDE SEQUENCE [LARGE SCALE GENOMIC DNA]</scope>
    <source>
        <strain evidence="8 9">DHC34</strain>
    </source>
</reference>